<dbReference type="Pfam" id="PF13193">
    <property type="entry name" value="AMP-binding_C"/>
    <property type="match status" value="1"/>
</dbReference>
<comment type="caution">
    <text evidence="4">The sequence shown here is derived from an EMBL/GenBank/DDBJ whole genome shotgun (WGS) entry which is preliminary data.</text>
</comment>
<dbReference type="SUPFAM" id="SSF56801">
    <property type="entry name" value="Acetyl-CoA synthetase-like"/>
    <property type="match status" value="1"/>
</dbReference>
<dbReference type="Pfam" id="PF00501">
    <property type="entry name" value="AMP-binding"/>
    <property type="match status" value="1"/>
</dbReference>
<dbReference type="InterPro" id="IPR000873">
    <property type="entry name" value="AMP-dep_synth/lig_dom"/>
</dbReference>
<dbReference type="RefSeq" id="WP_188805284.1">
    <property type="nucleotide sequence ID" value="NZ_BAAAOU010000004.1"/>
</dbReference>
<dbReference type="InterPro" id="IPR050237">
    <property type="entry name" value="ATP-dep_AMP-bd_enzyme"/>
</dbReference>
<dbReference type="Gene3D" id="3.40.50.12780">
    <property type="entry name" value="N-terminal domain of ligase-like"/>
    <property type="match status" value="1"/>
</dbReference>
<evidence type="ECO:0000313" key="4">
    <source>
        <dbReference type="EMBL" id="GGO43677.1"/>
    </source>
</evidence>
<organism evidence="4 5">
    <name type="scientific">Citricoccus zhacaiensis</name>
    <dbReference type="NCBI Taxonomy" id="489142"/>
    <lineage>
        <taxon>Bacteria</taxon>
        <taxon>Bacillati</taxon>
        <taxon>Actinomycetota</taxon>
        <taxon>Actinomycetes</taxon>
        <taxon>Micrococcales</taxon>
        <taxon>Micrococcaceae</taxon>
        <taxon>Citricoccus</taxon>
    </lineage>
</organism>
<feature type="compositionally biased region" description="Polar residues" evidence="1">
    <location>
        <begin position="1"/>
        <end position="17"/>
    </location>
</feature>
<evidence type="ECO:0000259" key="2">
    <source>
        <dbReference type="Pfam" id="PF00501"/>
    </source>
</evidence>
<dbReference type="EMBL" id="BMLQ01000003">
    <property type="protein sequence ID" value="GGO43677.1"/>
    <property type="molecule type" value="Genomic_DNA"/>
</dbReference>
<dbReference type="PANTHER" id="PTHR43767">
    <property type="entry name" value="LONG-CHAIN-FATTY-ACID--COA LIGASE"/>
    <property type="match status" value="1"/>
</dbReference>
<accession>A0ABQ2LWH6</accession>
<dbReference type="InterPro" id="IPR025110">
    <property type="entry name" value="AMP-bd_C"/>
</dbReference>
<evidence type="ECO:0000259" key="3">
    <source>
        <dbReference type="Pfam" id="PF13193"/>
    </source>
</evidence>
<gene>
    <name evidence="4" type="ORF">GCM10010977_12370</name>
</gene>
<evidence type="ECO:0000313" key="5">
    <source>
        <dbReference type="Proteomes" id="UP000642509"/>
    </source>
</evidence>
<reference evidence="5" key="1">
    <citation type="journal article" date="2019" name="Int. J. Syst. Evol. Microbiol.">
        <title>The Global Catalogue of Microorganisms (GCM) 10K type strain sequencing project: providing services to taxonomists for standard genome sequencing and annotation.</title>
        <authorList>
            <consortium name="The Broad Institute Genomics Platform"/>
            <consortium name="The Broad Institute Genome Sequencing Center for Infectious Disease"/>
            <person name="Wu L."/>
            <person name="Ma J."/>
        </authorList>
    </citation>
    <scope>NUCLEOTIDE SEQUENCE [LARGE SCALE GENOMIC DNA]</scope>
    <source>
        <strain evidence="5">CGMCC 1.7064</strain>
    </source>
</reference>
<dbReference type="Proteomes" id="UP000642509">
    <property type="component" value="Unassembled WGS sequence"/>
</dbReference>
<dbReference type="InterPro" id="IPR045851">
    <property type="entry name" value="AMP-bd_C_sf"/>
</dbReference>
<dbReference type="InterPro" id="IPR042099">
    <property type="entry name" value="ANL_N_sf"/>
</dbReference>
<feature type="domain" description="AMP-dependent synthetase/ligase" evidence="2">
    <location>
        <begin position="52"/>
        <end position="431"/>
    </location>
</feature>
<proteinExistence type="predicted"/>
<sequence>MASTFGTSTSATPNGKSTFRHRINTPEDRQFLESFTPEQLRAADTIYGCVQQIAGQSPEKPAIVRLEAPSVEKSRETTTYGQLLSRMTQMANCFTAASGSQRTIVATMVPMLNDGLIALWAAQTAGVAVPINPFIEYHALVGLLRTSEATVLVTTPEVAKERGLDDFADLRADVPSLKRVLLIGDDHSEFGLDRVLEGHSNSTIEFALDSDSHRDSMFMPTGGTTGQPKLVRMNQMGQLNVASNVGSLMGPDEDGVVGHGMPNFHCGGTISLGLRTILYGQTLLTLTSVGFRSKWTIDCFWDIARAWKMTSVLATPTTYQALLQRDGGPQGTLLSDVHCGGSVLPEELVRTFHERFGLWLRDNWGMTELHGTITGHYNDGDMPRVGSAGRTLPNTPVKAVIVQDNEFKRECEPREVGNLAIGGATLCPGYLDPAIDEEFFIRSMPDGQRWGNTGDLGYIDEDGFVFVSGRSKDLIIRGGHNIDPRDIEFALSTHPKVQLAAAVGRPDASKGELPVAFVQLKADTDATEQELFEHCRSLVQERAALPVSITILDEIPQTPVGKIAKPSLRHAALESVVREIVDRYLGPEIEFDLAAKQPGSPDAATVLMKLPAEDQCSEPFSRAASELSSIKVALTVAASPVPSIH</sequence>
<protein>
    <submittedName>
        <fullName evidence="4">Acyl-CoA synthetase</fullName>
    </submittedName>
</protein>
<dbReference type="Gene3D" id="3.30.300.30">
    <property type="match status" value="1"/>
</dbReference>
<keyword evidence="5" id="KW-1185">Reference proteome</keyword>
<feature type="domain" description="AMP-binding enzyme C-terminal" evidence="3">
    <location>
        <begin position="487"/>
        <end position="562"/>
    </location>
</feature>
<feature type="region of interest" description="Disordered" evidence="1">
    <location>
        <begin position="1"/>
        <end position="22"/>
    </location>
</feature>
<evidence type="ECO:0000256" key="1">
    <source>
        <dbReference type="SAM" id="MobiDB-lite"/>
    </source>
</evidence>
<name>A0ABQ2LWH6_9MICC</name>
<dbReference type="PANTHER" id="PTHR43767:SF1">
    <property type="entry name" value="NONRIBOSOMAL PEPTIDE SYNTHASE PES1 (EUROFUNG)-RELATED"/>
    <property type="match status" value="1"/>
</dbReference>